<gene>
    <name evidence="2" type="ORF">PMG71_11505</name>
</gene>
<dbReference type="NCBIfam" id="NF047705">
    <property type="entry name" value="slr1659_superfam"/>
    <property type="match status" value="1"/>
</dbReference>
<dbReference type="SUPFAM" id="SSF52091">
    <property type="entry name" value="SpoIIaa-like"/>
    <property type="match status" value="1"/>
</dbReference>
<sequence>MTITEIREDDYCIQYDSSLTTVYFEGKLSLRDPSEYSPITDFLENVVSSQSGDLTLDLQKLEFLNSSGIRVLSKFVSNIRKNKIDIQLKVLGSKDIAWQSKSLRNLQKFMPNLVLAIE</sequence>
<dbReference type="Pfam" id="PF01740">
    <property type="entry name" value="STAS"/>
    <property type="match status" value="1"/>
</dbReference>
<organism evidence="2 3">
    <name type="scientific">Roseofilum acuticapitatum BLCC-M154</name>
    <dbReference type="NCBI Taxonomy" id="3022444"/>
    <lineage>
        <taxon>Bacteria</taxon>
        <taxon>Bacillati</taxon>
        <taxon>Cyanobacteriota</taxon>
        <taxon>Cyanophyceae</taxon>
        <taxon>Desertifilales</taxon>
        <taxon>Desertifilaceae</taxon>
        <taxon>Roseofilum</taxon>
        <taxon>Roseofilum acuticapitatum</taxon>
    </lineage>
</organism>
<name>A0ABT7AT25_9CYAN</name>
<dbReference type="InterPro" id="IPR036513">
    <property type="entry name" value="STAS_dom_sf"/>
</dbReference>
<proteinExistence type="predicted"/>
<dbReference type="InterPro" id="IPR002645">
    <property type="entry name" value="STAS_dom"/>
</dbReference>
<dbReference type="Proteomes" id="UP001235303">
    <property type="component" value="Unassembled WGS sequence"/>
</dbReference>
<protein>
    <recommendedName>
        <fullName evidence="1">STAS domain-containing protein</fullName>
    </recommendedName>
</protein>
<dbReference type="PROSITE" id="PS50801">
    <property type="entry name" value="STAS"/>
    <property type="match status" value="1"/>
</dbReference>
<dbReference type="RefSeq" id="WP_283753811.1">
    <property type="nucleotide sequence ID" value="NZ_JAQOSP010000080.1"/>
</dbReference>
<evidence type="ECO:0000313" key="3">
    <source>
        <dbReference type="Proteomes" id="UP001235303"/>
    </source>
</evidence>
<evidence type="ECO:0000259" key="1">
    <source>
        <dbReference type="PROSITE" id="PS50801"/>
    </source>
</evidence>
<evidence type="ECO:0000313" key="2">
    <source>
        <dbReference type="EMBL" id="MDJ1170054.1"/>
    </source>
</evidence>
<reference evidence="2 3" key="1">
    <citation type="submission" date="2023-01" db="EMBL/GenBank/DDBJ databases">
        <title>Novel diversity within Roseofilum (Cyanobacteria; Desertifilaceae) from marine benthic mats with descriptions of four novel species.</title>
        <authorList>
            <person name="Wang Y."/>
            <person name="Berthold D.E."/>
            <person name="Hu J."/>
            <person name="Lefler F.W."/>
            <person name="Laughinghouse H.D. IV."/>
        </authorList>
    </citation>
    <scope>NUCLEOTIDE SEQUENCE [LARGE SCALE GENOMIC DNA]</scope>
    <source>
        <strain evidence="2 3">BLCC-M154</strain>
    </source>
</reference>
<comment type="caution">
    <text evidence="2">The sequence shown here is derived from an EMBL/GenBank/DDBJ whole genome shotgun (WGS) entry which is preliminary data.</text>
</comment>
<accession>A0ABT7AT25</accession>
<feature type="domain" description="STAS" evidence="1">
    <location>
        <begin position="39"/>
        <end position="118"/>
    </location>
</feature>
<keyword evidence="3" id="KW-1185">Reference proteome</keyword>
<dbReference type="Gene3D" id="3.30.750.24">
    <property type="entry name" value="STAS domain"/>
    <property type="match status" value="1"/>
</dbReference>
<dbReference type="EMBL" id="JAQOSP010000080">
    <property type="protein sequence ID" value="MDJ1170054.1"/>
    <property type="molecule type" value="Genomic_DNA"/>
</dbReference>